<comment type="caution">
    <text evidence="2">The sequence shown here is derived from an EMBL/GenBank/DDBJ whole genome shotgun (WGS) entry which is preliminary data.</text>
</comment>
<evidence type="ECO:0000313" key="3">
    <source>
        <dbReference type="Proteomes" id="UP001430953"/>
    </source>
</evidence>
<organism evidence="2 3">
    <name type="scientific">Cardiocondyla obscurior</name>
    <dbReference type="NCBI Taxonomy" id="286306"/>
    <lineage>
        <taxon>Eukaryota</taxon>
        <taxon>Metazoa</taxon>
        <taxon>Ecdysozoa</taxon>
        <taxon>Arthropoda</taxon>
        <taxon>Hexapoda</taxon>
        <taxon>Insecta</taxon>
        <taxon>Pterygota</taxon>
        <taxon>Neoptera</taxon>
        <taxon>Endopterygota</taxon>
        <taxon>Hymenoptera</taxon>
        <taxon>Apocrita</taxon>
        <taxon>Aculeata</taxon>
        <taxon>Formicoidea</taxon>
        <taxon>Formicidae</taxon>
        <taxon>Myrmicinae</taxon>
        <taxon>Cardiocondyla</taxon>
    </lineage>
</organism>
<gene>
    <name evidence="2" type="ORF">PUN28_006317</name>
</gene>
<feature type="compositionally biased region" description="Basic and acidic residues" evidence="1">
    <location>
        <begin position="12"/>
        <end position="21"/>
    </location>
</feature>
<dbReference type="AlphaFoldDB" id="A0AAW2GE89"/>
<protein>
    <submittedName>
        <fullName evidence="2">Uncharacterized protein</fullName>
    </submittedName>
</protein>
<accession>A0AAW2GE89</accession>
<dbReference type="EMBL" id="JADYXP020000005">
    <property type="protein sequence ID" value="KAL0124396.1"/>
    <property type="molecule type" value="Genomic_DNA"/>
</dbReference>
<reference evidence="2 3" key="1">
    <citation type="submission" date="2023-03" db="EMBL/GenBank/DDBJ databases">
        <title>High recombination rates correlate with genetic variation in Cardiocondyla obscurior ants.</title>
        <authorList>
            <person name="Errbii M."/>
        </authorList>
    </citation>
    <scope>NUCLEOTIDE SEQUENCE [LARGE SCALE GENOMIC DNA]</scope>
    <source>
        <strain evidence="2">Alpha-2009</strain>
        <tissue evidence="2">Whole body</tissue>
    </source>
</reference>
<feature type="region of interest" description="Disordered" evidence="1">
    <location>
        <begin position="1"/>
        <end position="21"/>
    </location>
</feature>
<dbReference type="Proteomes" id="UP001430953">
    <property type="component" value="Unassembled WGS sequence"/>
</dbReference>
<sequence length="117" mass="13634">MKEAASATRGKNTAERKKKEMRRIAREVARCRSVYEGSKPYRELTRRYFSRVKFRQLALATKSRMLRILSIIRSAATQGAVETYYCAHFQLRFACNLSTNLHLIRFEEIALETIVLS</sequence>
<keyword evidence="3" id="KW-1185">Reference proteome</keyword>
<evidence type="ECO:0000256" key="1">
    <source>
        <dbReference type="SAM" id="MobiDB-lite"/>
    </source>
</evidence>
<proteinExistence type="predicted"/>
<name>A0AAW2GE89_9HYME</name>
<evidence type="ECO:0000313" key="2">
    <source>
        <dbReference type="EMBL" id="KAL0124396.1"/>
    </source>
</evidence>